<dbReference type="EMBL" id="KC895506">
    <property type="protein sequence ID" value="AHK05937.1"/>
    <property type="molecule type" value="mRNA"/>
</dbReference>
<dbReference type="GO" id="GO:0080090">
    <property type="term" value="P:regulation of primary metabolic process"/>
    <property type="evidence" value="ECO:0007669"/>
    <property type="project" value="UniProtKB-ARBA"/>
</dbReference>
<evidence type="ECO:0000259" key="6">
    <source>
        <dbReference type="PROSITE" id="PS50888"/>
    </source>
</evidence>
<dbReference type="GO" id="GO:0046983">
    <property type="term" value="F:protein dimerization activity"/>
    <property type="evidence" value="ECO:0007669"/>
    <property type="project" value="InterPro"/>
</dbReference>
<reference evidence="7" key="1">
    <citation type="submission" date="2013-04" db="EMBL/GenBank/DDBJ databases">
        <title>The SSH Library construction of Caragana korshinskii Kom. under drought stress and function analysis of some drought-related candidate genes.</title>
        <authorList>
            <person name="Yang Q."/>
            <person name="Wang R."/>
            <person name="Li G."/>
        </authorList>
    </citation>
    <scope>NUCLEOTIDE SEQUENCE</scope>
</reference>
<protein>
    <submittedName>
        <fullName evidence="7">HLH1 protein</fullName>
    </submittedName>
</protein>
<dbReference type="InterPro" id="IPR011598">
    <property type="entry name" value="bHLH_dom"/>
</dbReference>
<evidence type="ECO:0000256" key="3">
    <source>
        <dbReference type="ARBA" id="ARBA00023163"/>
    </source>
</evidence>
<dbReference type="AlphaFoldDB" id="A0A1W5HTB1"/>
<dbReference type="PANTHER" id="PTHR45959:SF2">
    <property type="entry name" value="BHLH TRANSCRIPTION FACTOR"/>
    <property type="match status" value="1"/>
</dbReference>
<evidence type="ECO:0000256" key="2">
    <source>
        <dbReference type="ARBA" id="ARBA00023015"/>
    </source>
</evidence>
<dbReference type="Gene3D" id="4.10.280.10">
    <property type="entry name" value="Helix-loop-helix DNA-binding domain"/>
    <property type="match status" value="1"/>
</dbReference>
<evidence type="ECO:0000256" key="5">
    <source>
        <dbReference type="SAM" id="MobiDB-lite"/>
    </source>
</evidence>
<dbReference type="InterPro" id="IPR054502">
    <property type="entry name" value="bHLH-TF_ACT-like_plant"/>
</dbReference>
<feature type="domain" description="BHLH" evidence="6">
    <location>
        <begin position="106"/>
        <end position="155"/>
    </location>
</feature>
<proteinExistence type="evidence at transcript level"/>
<keyword evidence="2" id="KW-0805">Transcription regulation</keyword>
<dbReference type="InterPro" id="IPR036638">
    <property type="entry name" value="HLH_DNA-bd_sf"/>
</dbReference>
<evidence type="ECO:0000256" key="1">
    <source>
        <dbReference type="ARBA" id="ARBA00004123"/>
    </source>
</evidence>
<dbReference type="Pfam" id="PF22754">
    <property type="entry name" value="bHLH-TF_ACT-like_plant"/>
    <property type="match status" value="1"/>
</dbReference>
<evidence type="ECO:0000313" key="7">
    <source>
        <dbReference type="EMBL" id="AHK05937.1"/>
    </source>
</evidence>
<keyword evidence="3" id="KW-0804">Transcription</keyword>
<dbReference type="InterPro" id="IPR052610">
    <property type="entry name" value="bHLH_transcription_regulator"/>
</dbReference>
<dbReference type="PANTHER" id="PTHR45959">
    <property type="entry name" value="BHLH TRANSCRIPTION FACTOR"/>
    <property type="match status" value="1"/>
</dbReference>
<organism evidence="7">
    <name type="scientific">Caragana korshinskii</name>
    <dbReference type="NCBI Taxonomy" id="220689"/>
    <lineage>
        <taxon>Eukaryota</taxon>
        <taxon>Viridiplantae</taxon>
        <taxon>Streptophyta</taxon>
        <taxon>Embryophyta</taxon>
        <taxon>Tracheophyta</taxon>
        <taxon>Spermatophyta</taxon>
        <taxon>Magnoliopsida</taxon>
        <taxon>eudicotyledons</taxon>
        <taxon>Gunneridae</taxon>
        <taxon>Pentapetalae</taxon>
        <taxon>rosids</taxon>
        <taxon>fabids</taxon>
        <taxon>Fabales</taxon>
        <taxon>Fabaceae</taxon>
        <taxon>Papilionoideae</taxon>
        <taxon>50 kb inversion clade</taxon>
        <taxon>NPAAA clade</taxon>
        <taxon>Hologalegina</taxon>
        <taxon>IRL clade</taxon>
        <taxon>Caraganeae</taxon>
        <taxon>Caragana</taxon>
    </lineage>
</organism>
<dbReference type="Pfam" id="PF00010">
    <property type="entry name" value="HLH"/>
    <property type="match status" value="1"/>
</dbReference>
<dbReference type="PROSITE" id="PS50888">
    <property type="entry name" value="BHLH"/>
    <property type="match status" value="1"/>
</dbReference>
<name>A0A1W5HTB1_9FABA</name>
<evidence type="ECO:0000256" key="4">
    <source>
        <dbReference type="ARBA" id="ARBA00023242"/>
    </source>
</evidence>
<feature type="region of interest" description="Disordered" evidence="5">
    <location>
        <begin position="74"/>
        <end position="108"/>
    </location>
</feature>
<accession>A0A1W5HTB1</accession>
<dbReference type="SUPFAM" id="SSF47459">
    <property type="entry name" value="HLH, helix-loop-helix DNA-binding domain"/>
    <property type="match status" value="1"/>
</dbReference>
<keyword evidence="4" id="KW-0539">Nucleus</keyword>
<sequence length="259" mass="29363">MEVPWQNVFSDLEMVDGGVFFNHDHRHENSFDDEELILREFAFSSEDRTNILNDRSESGEVVVTKNTNVVAATHDESCGPKHPNCEQAGGGSGEARPNKRKPSDFIPTNYHNMAERKRRLELSQRLIALSAIIPGLNKIDKGSILKEAVSYVKQLQIRVNELEEEQRANDLHMDKDIAPNYKMNPDDCHKLNVALPEVKARVMEKEVFIRIHCEKNYGVLLKTLSHIKSLHLSIVSHSVLPFGKFSLVVTINAQVLSQQ</sequence>
<dbReference type="GO" id="GO:0005634">
    <property type="term" value="C:nucleus"/>
    <property type="evidence" value="ECO:0007669"/>
    <property type="project" value="UniProtKB-SubCell"/>
</dbReference>
<comment type="subcellular location">
    <subcellularLocation>
        <location evidence="1">Nucleus</location>
    </subcellularLocation>
</comment>
<dbReference type="SMART" id="SM00353">
    <property type="entry name" value="HLH"/>
    <property type="match status" value="1"/>
</dbReference>